<dbReference type="Proteomes" id="UP001476798">
    <property type="component" value="Unassembled WGS sequence"/>
</dbReference>
<comment type="caution">
    <text evidence="1">The sequence shown here is derived from an EMBL/GenBank/DDBJ whole genome shotgun (WGS) entry which is preliminary data.</text>
</comment>
<proteinExistence type="predicted"/>
<feature type="non-terminal residue" evidence="1">
    <location>
        <position position="71"/>
    </location>
</feature>
<accession>A0ABV0P1Z2</accession>
<evidence type="ECO:0000313" key="1">
    <source>
        <dbReference type="EMBL" id="MEQ2177738.1"/>
    </source>
</evidence>
<dbReference type="EMBL" id="JAHRIO010060295">
    <property type="protein sequence ID" value="MEQ2177738.1"/>
    <property type="molecule type" value="Genomic_DNA"/>
</dbReference>
<organism evidence="1 2">
    <name type="scientific">Goodea atripinnis</name>
    <dbReference type="NCBI Taxonomy" id="208336"/>
    <lineage>
        <taxon>Eukaryota</taxon>
        <taxon>Metazoa</taxon>
        <taxon>Chordata</taxon>
        <taxon>Craniata</taxon>
        <taxon>Vertebrata</taxon>
        <taxon>Euteleostomi</taxon>
        <taxon>Actinopterygii</taxon>
        <taxon>Neopterygii</taxon>
        <taxon>Teleostei</taxon>
        <taxon>Neoteleostei</taxon>
        <taxon>Acanthomorphata</taxon>
        <taxon>Ovalentaria</taxon>
        <taxon>Atherinomorphae</taxon>
        <taxon>Cyprinodontiformes</taxon>
        <taxon>Goodeidae</taxon>
        <taxon>Goodea</taxon>
    </lineage>
</organism>
<reference evidence="1 2" key="1">
    <citation type="submission" date="2021-06" db="EMBL/GenBank/DDBJ databases">
        <authorList>
            <person name="Palmer J.M."/>
        </authorList>
    </citation>
    <scope>NUCLEOTIDE SEQUENCE [LARGE SCALE GENOMIC DNA]</scope>
    <source>
        <strain evidence="1 2">GA_2019</strain>
        <tissue evidence="1">Muscle</tissue>
    </source>
</reference>
<sequence length="71" mass="7456">MLLAARYTAESLCLVAAGDKIVDDGKVVVLPPLAVVGSAEKLIMASRGKRLSQHNSVVCPLRVKSAVNLVL</sequence>
<evidence type="ECO:0000313" key="2">
    <source>
        <dbReference type="Proteomes" id="UP001476798"/>
    </source>
</evidence>
<keyword evidence="2" id="KW-1185">Reference proteome</keyword>
<name>A0ABV0P1Z2_9TELE</name>
<gene>
    <name evidence="1" type="ORF">GOODEAATRI_006707</name>
</gene>
<protein>
    <submittedName>
        <fullName evidence="1">Uncharacterized protein</fullName>
    </submittedName>
</protein>